<evidence type="ECO:0000313" key="2">
    <source>
        <dbReference type="Proteomes" id="UP000655940"/>
    </source>
</evidence>
<dbReference type="RefSeq" id="WP_125498643.1">
    <property type="nucleotide sequence ID" value="NZ_JACXKJ010000003.1"/>
</dbReference>
<evidence type="ECO:0000313" key="1">
    <source>
        <dbReference type="EMBL" id="MBE0330039.1"/>
    </source>
</evidence>
<gene>
    <name evidence="1" type="ORF">IHV20_07715</name>
</gene>
<dbReference type="AlphaFoldDB" id="A0AAP1QWH2"/>
<name>A0AAP1QWH2_ACIBA</name>
<protein>
    <submittedName>
        <fullName evidence="1">Uncharacterized protein</fullName>
    </submittedName>
</protein>
<accession>A0AAP1QWH2</accession>
<proteinExistence type="predicted"/>
<dbReference type="EMBL" id="JACZEI010000004">
    <property type="protein sequence ID" value="MBE0330039.1"/>
    <property type="molecule type" value="Genomic_DNA"/>
</dbReference>
<comment type="caution">
    <text evidence="1">The sequence shown here is derived from an EMBL/GenBank/DDBJ whole genome shotgun (WGS) entry which is preliminary data.</text>
</comment>
<dbReference type="Proteomes" id="UP000655940">
    <property type="component" value="Unassembled WGS sequence"/>
</dbReference>
<organism evidence="1 2">
    <name type="scientific">Acinetobacter baumannii</name>
    <dbReference type="NCBI Taxonomy" id="470"/>
    <lineage>
        <taxon>Bacteria</taxon>
        <taxon>Pseudomonadati</taxon>
        <taxon>Pseudomonadota</taxon>
        <taxon>Gammaproteobacteria</taxon>
        <taxon>Moraxellales</taxon>
        <taxon>Moraxellaceae</taxon>
        <taxon>Acinetobacter</taxon>
        <taxon>Acinetobacter calcoaceticus/baumannii complex</taxon>
    </lineage>
</organism>
<sequence length="211" mass="24767">MEIQQLKAAEVVRNQYGFWNHPEWANYFKTNFNQNEHLSDEEITRVHIHFNVTTDRVYFETDAPEELTKRYFDNGDQSAIIEWNPSKPDHDRDWFLVSIFENSNGDVVALWAKQYNTFLSIERPLFEKNFVENCGDLRFLKWEECSDGNGSYQTDWDAFGHNNESEDDEAIMEHAEHVTSCLMSWLECAKLKNKEIDALKAELAKAKEASI</sequence>
<reference evidence="1" key="1">
    <citation type="submission" date="2020-09" db="EMBL/GenBank/DDBJ databases">
        <title>Distribution of Beta-Lactamase Producing Gram-Negative Bacterial Isolates in Isabela River of Santo Domingo, Dominican Republic.</title>
        <authorList>
            <person name="Calderon V."/>
            <person name="Bonnelly R."/>
            <person name="Del Rosario C."/>
            <person name="Duarte A."/>
            <person name="Barauna R."/>
            <person name="Juca Ramos R.T."/>
            <person name="Perdomo O.P."/>
            <person name="Rodriguez De Francisco L.E."/>
            <person name="Franco De Los Santos E.F."/>
        </authorList>
    </citation>
    <scope>NUCLEOTIDE SEQUENCE</scope>
    <source>
        <strain evidence="1">INTEC_BI15</strain>
    </source>
</reference>